<dbReference type="Proteomes" id="UP000735541">
    <property type="component" value="Unassembled WGS sequence"/>
</dbReference>
<keyword evidence="3" id="KW-0812">Transmembrane</keyword>
<evidence type="ECO:0000256" key="1">
    <source>
        <dbReference type="ARBA" id="ARBA00006464"/>
    </source>
</evidence>
<keyword evidence="6" id="KW-1185">Reference proteome</keyword>
<name>A0ABS6TMX0_STRHA</name>
<dbReference type="PANTHER" id="PTHR30576">
    <property type="entry name" value="COLANIC BIOSYNTHESIS UDP-GLUCOSE LIPID CARRIER TRANSFERASE"/>
    <property type="match status" value="1"/>
</dbReference>
<evidence type="ECO:0000256" key="2">
    <source>
        <dbReference type="SAM" id="MobiDB-lite"/>
    </source>
</evidence>
<proteinExistence type="inferred from homology"/>
<keyword evidence="3" id="KW-1133">Transmembrane helix</keyword>
<feature type="compositionally biased region" description="Low complexity" evidence="2">
    <location>
        <begin position="17"/>
        <end position="33"/>
    </location>
</feature>
<feature type="domain" description="Bacterial sugar transferase" evidence="4">
    <location>
        <begin position="149"/>
        <end position="241"/>
    </location>
</feature>
<organism evidence="5 6">
    <name type="scientific">Streptomyces halstedii</name>
    <dbReference type="NCBI Taxonomy" id="1944"/>
    <lineage>
        <taxon>Bacteria</taxon>
        <taxon>Bacillati</taxon>
        <taxon>Actinomycetota</taxon>
        <taxon>Actinomycetes</taxon>
        <taxon>Kitasatosporales</taxon>
        <taxon>Streptomycetaceae</taxon>
        <taxon>Streptomyces</taxon>
    </lineage>
</organism>
<feature type="compositionally biased region" description="Basic and acidic residues" evidence="2">
    <location>
        <begin position="250"/>
        <end position="264"/>
    </location>
</feature>
<evidence type="ECO:0000313" key="6">
    <source>
        <dbReference type="Proteomes" id="UP000735541"/>
    </source>
</evidence>
<dbReference type="EMBL" id="JAHUVW010000001">
    <property type="protein sequence ID" value="MBV7669620.1"/>
    <property type="molecule type" value="Genomic_DNA"/>
</dbReference>
<accession>A0ABS6TMX0</accession>
<comment type="caution">
    <text evidence="5">The sequence shown here is derived from an EMBL/GenBank/DDBJ whole genome shotgun (WGS) entry which is preliminary data.</text>
</comment>
<comment type="similarity">
    <text evidence="1">Belongs to the bacterial sugar transferase family.</text>
</comment>
<gene>
    <name evidence="5" type="ORF">STHAL_08995</name>
</gene>
<sequence>MRSARRTTVRSTKSPTADRTATRGGRGHTTAARQDLGREEAPRDTPGRATAVRETLARVTAAGVTLGSARAALERAIVSLAGRAASVTRKRALDLALGSALLLLAAPALALTALTLAVRAPHGRGSVILREARVGMGGRPFELRSLRTRRFRLDLLSRLPHVVRGDLSLVGPPPLRPDDPALSASRTDPWRRDLRPGLTGLAQVRARSGMPWDEPALLDAHYAEHHGTGLDLAILVRSARIHLRTELREARRGKARLSDTDHRPPGYSGVD</sequence>
<feature type="transmembrane region" description="Helical" evidence="3">
    <location>
        <begin position="95"/>
        <end position="118"/>
    </location>
</feature>
<evidence type="ECO:0000256" key="3">
    <source>
        <dbReference type="SAM" id="Phobius"/>
    </source>
</evidence>
<dbReference type="InterPro" id="IPR003362">
    <property type="entry name" value="Bact_transf"/>
</dbReference>
<reference evidence="5 6" key="1">
    <citation type="submission" date="2021-07" db="EMBL/GenBank/DDBJ databases">
        <title>Sequencing Streptomyces halstedii LGO-A4 genome an citrus endophytic actinomycete.</title>
        <authorList>
            <person name="Samborskyy M."/>
            <person name="Scott N."/>
            <person name="Deglau R."/>
            <person name="Dickens S."/>
            <person name="Oliveira L.G."/>
        </authorList>
    </citation>
    <scope>NUCLEOTIDE SEQUENCE [LARGE SCALE GENOMIC DNA]</scope>
    <source>
        <strain evidence="5 6">LGO-A4</strain>
    </source>
</reference>
<dbReference type="Pfam" id="PF02397">
    <property type="entry name" value="Bac_transf"/>
    <property type="match status" value="1"/>
</dbReference>
<feature type="compositionally biased region" description="Basic and acidic residues" evidence="2">
    <location>
        <begin position="35"/>
        <end position="46"/>
    </location>
</feature>
<evidence type="ECO:0000313" key="5">
    <source>
        <dbReference type="EMBL" id="MBV7669620.1"/>
    </source>
</evidence>
<keyword evidence="5" id="KW-0808">Transferase</keyword>
<feature type="region of interest" description="Disordered" evidence="2">
    <location>
        <begin position="250"/>
        <end position="271"/>
    </location>
</feature>
<evidence type="ECO:0000259" key="4">
    <source>
        <dbReference type="Pfam" id="PF02397"/>
    </source>
</evidence>
<dbReference type="PANTHER" id="PTHR30576:SF10">
    <property type="entry name" value="SLL5057 PROTEIN"/>
    <property type="match status" value="1"/>
</dbReference>
<protein>
    <submittedName>
        <fullName evidence="5">Sugar transferase</fullName>
    </submittedName>
</protein>
<dbReference type="GO" id="GO:0016740">
    <property type="term" value="F:transferase activity"/>
    <property type="evidence" value="ECO:0007669"/>
    <property type="project" value="UniProtKB-KW"/>
</dbReference>
<keyword evidence="3" id="KW-0472">Membrane</keyword>
<feature type="region of interest" description="Disordered" evidence="2">
    <location>
        <begin position="1"/>
        <end position="49"/>
    </location>
</feature>